<gene>
    <name evidence="8" type="ORF">TIFTF001_011681</name>
</gene>
<dbReference type="InterPro" id="IPR005821">
    <property type="entry name" value="Ion_trans_dom"/>
</dbReference>
<feature type="domain" description="Ion transport" evidence="7">
    <location>
        <begin position="58"/>
        <end position="160"/>
    </location>
</feature>
<comment type="subcellular location">
    <subcellularLocation>
        <location evidence="1">Membrane</location>
        <topology evidence="1">Multi-pass membrane protein</topology>
    </subcellularLocation>
</comment>
<dbReference type="EMBL" id="BTGU01000014">
    <property type="protein sequence ID" value="GMN42481.1"/>
    <property type="molecule type" value="Genomic_DNA"/>
</dbReference>
<evidence type="ECO:0000256" key="5">
    <source>
        <dbReference type="ARBA" id="ARBA00023303"/>
    </source>
</evidence>
<evidence type="ECO:0000256" key="4">
    <source>
        <dbReference type="ARBA" id="ARBA00023136"/>
    </source>
</evidence>
<dbReference type="AlphaFoldDB" id="A0AA88AEM7"/>
<name>A0AA88AEM7_FICCA</name>
<dbReference type="PANTHER" id="PTHR45651:SF39">
    <property type="entry name" value="CYCLIC NUCLEOTIDE-GATED ION CHANNEL 18"/>
    <property type="match status" value="1"/>
</dbReference>
<keyword evidence="5" id="KW-0407">Ion channel</keyword>
<dbReference type="Pfam" id="PF00520">
    <property type="entry name" value="Ion_trans"/>
    <property type="match status" value="1"/>
</dbReference>
<feature type="transmembrane region" description="Helical" evidence="6">
    <location>
        <begin position="92"/>
        <end position="111"/>
    </location>
</feature>
<keyword evidence="5" id="KW-0406">Ion transport</keyword>
<dbReference type="PANTHER" id="PTHR45651">
    <property type="entry name" value="CYCLIC NUCLEOTIDE-GATED ION CHANNEL 15-RELATED-RELATED"/>
    <property type="match status" value="1"/>
</dbReference>
<reference evidence="8" key="1">
    <citation type="submission" date="2023-07" db="EMBL/GenBank/DDBJ databases">
        <title>draft genome sequence of fig (Ficus carica).</title>
        <authorList>
            <person name="Takahashi T."/>
            <person name="Nishimura K."/>
        </authorList>
    </citation>
    <scope>NUCLEOTIDE SEQUENCE</scope>
</reference>
<comment type="caution">
    <text evidence="8">The sequence shown here is derived from an EMBL/GenBank/DDBJ whole genome shotgun (WGS) entry which is preliminary data.</text>
</comment>
<evidence type="ECO:0000313" key="9">
    <source>
        <dbReference type="Proteomes" id="UP001187192"/>
    </source>
</evidence>
<evidence type="ECO:0000256" key="1">
    <source>
        <dbReference type="ARBA" id="ARBA00004141"/>
    </source>
</evidence>
<accession>A0AA88AEM7</accession>
<dbReference type="GO" id="GO:0016020">
    <property type="term" value="C:membrane"/>
    <property type="evidence" value="ECO:0007669"/>
    <property type="project" value="UniProtKB-SubCell"/>
</dbReference>
<evidence type="ECO:0000256" key="6">
    <source>
        <dbReference type="SAM" id="Phobius"/>
    </source>
</evidence>
<keyword evidence="2 6" id="KW-0812">Transmembrane</keyword>
<evidence type="ECO:0000313" key="8">
    <source>
        <dbReference type="EMBL" id="GMN42481.1"/>
    </source>
</evidence>
<dbReference type="Proteomes" id="UP001187192">
    <property type="component" value="Unassembled WGS sequence"/>
</dbReference>
<dbReference type="SUPFAM" id="SSF81324">
    <property type="entry name" value="Voltage-gated potassium channels"/>
    <property type="match status" value="1"/>
</dbReference>
<dbReference type="GO" id="GO:0005216">
    <property type="term" value="F:monoatomic ion channel activity"/>
    <property type="evidence" value="ECO:0007669"/>
    <property type="project" value="InterPro"/>
</dbReference>
<organism evidence="8 9">
    <name type="scientific">Ficus carica</name>
    <name type="common">Common fig</name>
    <dbReference type="NCBI Taxonomy" id="3494"/>
    <lineage>
        <taxon>Eukaryota</taxon>
        <taxon>Viridiplantae</taxon>
        <taxon>Streptophyta</taxon>
        <taxon>Embryophyta</taxon>
        <taxon>Tracheophyta</taxon>
        <taxon>Spermatophyta</taxon>
        <taxon>Magnoliopsida</taxon>
        <taxon>eudicotyledons</taxon>
        <taxon>Gunneridae</taxon>
        <taxon>Pentapetalae</taxon>
        <taxon>rosids</taxon>
        <taxon>fabids</taxon>
        <taxon>Rosales</taxon>
        <taxon>Moraceae</taxon>
        <taxon>Ficeae</taxon>
        <taxon>Ficus</taxon>
    </lineage>
</organism>
<evidence type="ECO:0000259" key="7">
    <source>
        <dbReference type="Pfam" id="PF00520"/>
    </source>
</evidence>
<evidence type="ECO:0000256" key="3">
    <source>
        <dbReference type="ARBA" id="ARBA00022989"/>
    </source>
</evidence>
<protein>
    <recommendedName>
        <fullName evidence="7">Ion transport domain-containing protein</fullName>
    </recommendedName>
</protein>
<evidence type="ECO:0000256" key="2">
    <source>
        <dbReference type="ARBA" id="ARBA00022692"/>
    </source>
</evidence>
<keyword evidence="9" id="KW-1185">Reference proteome</keyword>
<feature type="transmembrane region" description="Helical" evidence="6">
    <location>
        <begin position="54"/>
        <end position="72"/>
    </location>
</feature>
<sequence length="167" mass="18946">MNRILSTPASKFRHLRRHLSRSKDATSPTAATAGDEHARHILWRYQILAPDSDIVAHWNHLFLITCLIALFIDPLYFYLPSVAGPTCISFDVNLGIVITFFRSVSDLFFTLHMIMKFRTAFVAPSSRVFGRGELVMDAREIAMRYLKSDFLIDLGAALPLPQACQFD</sequence>
<keyword evidence="4 6" id="KW-0472">Membrane</keyword>
<proteinExistence type="predicted"/>
<keyword evidence="5" id="KW-0813">Transport</keyword>
<keyword evidence="3 6" id="KW-1133">Transmembrane helix</keyword>